<evidence type="ECO:0000313" key="2">
    <source>
        <dbReference type="EMBL" id="MBX06096.1"/>
    </source>
</evidence>
<sequence>MFPGTAYLSESRFISLLPAIPVLQSHLADESTSPPPPGLPAESDPHGDSGHRFRWPPVQESRRNVARTGRRYPQEVPVVPRRRFLLGRC</sequence>
<dbReference type="AlphaFoldDB" id="A0A2P2KK53"/>
<feature type="region of interest" description="Disordered" evidence="1">
    <location>
        <begin position="27"/>
        <end position="73"/>
    </location>
</feature>
<reference evidence="2" key="1">
    <citation type="submission" date="2018-02" db="EMBL/GenBank/DDBJ databases">
        <title>Rhizophora mucronata_Transcriptome.</title>
        <authorList>
            <person name="Meera S.P."/>
            <person name="Sreeshan A."/>
            <person name="Augustine A."/>
        </authorList>
    </citation>
    <scope>NUCLEOTIDE SEQUENCE</scope>
    <source>
        <tissue evidence="2">Leaf</tissue>
    </source>
</reference>
<proteinExistence type="predicted"/>
<organism evidence="2">
    <name type="scientific">Rhizophora mucronata</name>
    <name type="common">Asiatic mangrove</name>
    <dbReference type="NCBI Taxonomy" id="61149"/>
    <lineage>
        <taxon>Eukaryota</taxon>
        <taxon>Viridiplantae</taxon>
        <taxon>Streptophyta</taxon>
        <taxon>Embryophyta</taxon>
        <taxon>Tracheophyta</taxon>
        <taxon>Spermatophyta</taxon>
        <taxon>Magnoliopsida</taxon>
        <taxon>eudicotyledons</taxon>
        <taxon>Gunneridae</taxon>
        <taxon>Pentapetalae</taxon>
        <taxon>rosids</taxon>
        <taxon>fabids</taxon>
        <taxon>Malpighiales</taxon>
        <taxon>Rhizophoraceae</taxon>
        <taxon>Rhizophora</taxon>
    </lineage>
</organism>
<protein>
    <submittedName>
        <fullName evidence="2">Alpha N-terminal protein methyltransferase 1</fullName>
    </submittedName>
</protein>
<evidence type="ECO:0000256" key="1">
    <source>
        <dbReference type="SAM" id="MobiDB-lite"/>
    </source>
</evidence>
<dbReference type="EMBL" id="GGEC01025612">
    <property type="protein sequence ID" value="MBX06096.1"/>
    <property type="molecule type" value="Transcribed_RNA"/>
</dbReference>
<keyword evidence="2" id="KW-0808">Transferase</keyword>
<keyword evidence="2" id="KW-0489">Methyltransferase</keyword>
<accession>A0A2P2KK53</accession>
<dbReference type="GO" id="GO:0008168">
    <property type="term" value="F:methyltransferase activity"/>
    <property type="evidence" value="ECO:0007669"/>
    <property type="project" value="UniProtKB-KW"/>
</dbReference>
<name>A0A2P2KK53_RHIMU</name>
<dbReference type="GO" id="GO:0032259">
    <property type="term" value="P:methylation"/>
    <property type="evidence" value="ECO:0007669"/>
    <property type="project" value="UniProtKB-KW"/>
</dbReference>